<dbReference type="GO" id="GO:0006533">
    <property type="term" value="P:L-aspartate catabolic process"/>
    <property type="evidence" value="ECO:0007669"/>
    <property type="project" value="TreeGrafter"/>
</dbReference>
<evidence type="ECO:0000256" key="5">
    <source>
        <dbReference type="ARBA" id="ARBA00004838"/>
    </source>
</evidence>
<evidence type="ECO:0000256" key="20">
    <source>
        <dbReference type="RuleBase" id="RU000696"/>
    </source>
</evidence>
<dbReference type="NCBIfam" id="NF006719">
    <property type="entry name" value="PRK09257.1"/>
    <property type="match status" value="1"/>
</dbReference>
<dbReference type="InterPro" id="IPR001576">
    <property type="entry name" value="Phosphoglycerate_kinase"/>
</dbReference>
<name>A0A0L0C559_LUCCU</name>
<evidence type="ECO:0000256" key="13">
    <source>
        <dbReference type="ARBA" id="ARBA00022777"/>
    </source>
</evidence>
<dbReference type="OrthoDB" id="6752799at2759"/>
<dbReference type="Gene3D" id="3.90.1150.10">
    <property type="entry name" value="Aspartate Aminotransferase, domain 1"/>
    <property type="match status" value="1"/>
</dbReference>
<comment type="subunit">
    <text evidence="8">Homodimer.</text>
</comment>
<organism evidence="22 23">
    <name type="scientific">Lucilia cuprina</name>
    <name type="common">Green bottle fly</name>
    <name type="synonym">Australian sheep blowfly</name>
    <dbReference type="NCBI Taxonomy" id="7375"/>
    <lineage>
        <taxon>Eukaryota</taxon>
        <taxon>Metazoa</taxon>
        <taxon>Ecdysozoa</taxon>
        <taxon>Arthropoda</taxon>
        <taxon>Hexapoda</taxon>
        <taxon>Insecta</taxon>
        <taxon>Pterygota</taxon>
        <taxon>Neoptera</taxon>
        <taxon>Endopterygota</taxon>
        <taxon>Diptera</taxon>
        <taxon>Brachycera</taxon>
        <taxon>Muscomorpha</taxon>
        <taxon>Oestroidea</taxon>
        <taxon>Calliphoridae</taxon>
        <taxon>Luciliinae</taxon>
        <taxon>Lucilia</taxon>
    </lineage>
</organism>
<dbReference type="GO" id="GO:0006096">
    <property type="term" value="P:glycolytic process"/>
    <property type="evidence" value="ECO:0007669"/>
    <property type="project" value="UniProtKB-UniPathway"/>
</dbReference>
<dbReference type="FunFam" id="3.40.50.1260:FF:000031">
    <property type="entry name" value="Phosphoglycerate kinase 1"/>
    <property type="match status" value="1"/>
</dbReference>
<sequence>MYYLQNVLFSKNSKFSVLKSYKFFIKNIIKHKSNSSVSTKSSGFNKLSIENLDLKDKRVLIRVDFNVPLKDGKITGNQRIVSSLDTIIYALEKQAKSVVLMSHLGRPNGQKNAKFSLKPVAEELKKLLNKDVKFLTDCVGSEVENVCKDPHKGSVILLENLRFYAEEEGKGLDASGKKIKANKDKVKEFRKSLAQLADVYVNDAFGTAHRAHSSMMGEGYKYRAGGFLLNKELKYFSQALHNPPKPFLAILGGAKVSDKLPLIENMLNKVDELIIGGGMAFTFLKVICDMKIGNSLFDSKGSDLVMGIMKKACEKNVQIHLPNDFICGKKVDNNTDVSNATIQSGIPNGFMGLDIGNESRKMFSCIIYKAKLIVWNGPPGVFELDKFSQGSKAVMDAVVKATDNGAVSIIGGGDTAACCKKFKAVKKVSHVSTGGGASLELLEGKKLPGVEALIGKKTNNFFYFINKLNFCVQILLKQNNMANICAKTLLPANRILGATTKTTVCSQRGKSWFDGVKMGPPDAILGVTEAFKRDSNPQRINLGVGAYRDDNGNPWVLPSVYKAEQRVIAKKLNKEYATILGIPEFYNKAIELALGKDSQVLHEKRNATTQGISGTGSLRIGSAFLSKFWEGNREIYVPNPTWGNHIPIFEHAGMPVKKYRYYDPNTCGLDFKGCLDDISKIPPKSIIMLHACAHNPTGVDPSKEQWLELSKLIKQKDLYPFFDMAYQGFASGDVDHDAQAIRIFESEGHQYCLSQSFAKNMGLYGERAGTFTVACANKEETDRVTSQIKILIRALYSNPPIHGARIVAEILNDEPLRAEWLKDVKVMADRIIGVRDKLKSNLIKNGSTKSWDHITNQIGMFCYTGMKPEQVERLAKEFSIYLTKDGRISMAGVTSKNVEYLAKAMHEVTK</sequence>
<keyword evidence="16" id="KW-0663">Pyridoxal phosphate</keyword>
<comment type="pathway">
    <text evidence="5 19">Carbohydrate degradation; glycolysis; pyruvate from D-glyceraldehyde 3-phosphate: step 2/5.</text>
</comment>
<dbReference type="Gene3D" id="3.40.50.1260">
    <property type="entry name" value="Phosphoglycerate kinase, N-terminal domain"/>
    <property type="match status" value="3"/>
</dbReference>
<keyword evidence="17" id="KW-0324">Glycolysis</keyword>
<evidence type="ECO:0000256" key="4">
    <source>
        <dbReference type="ARBA" id="ARBA00004496"/>
    </source>
</evidence>
<evidence type="ECO:0000256" key="10">
    <source>
        <dbReference type="ARBA" id="ARBA00022679"/>
    </source>
</evidence>
<evidence type="ECO:0000256" key="9">
    <source>
        <dbReference type="ARBA" id="ARBA00022576"/>
    </source>
</evidence>
<dbReference type="PANTHER" id="PTHR11879:SF22">
    <property type="entry name" value="ASPARTATE AMINOTRANSFERASE, MITOCHONDRIAL"/>
    <property type="match status" value="1"/>
</dbReference>
<dbReference type="EMBL" id="JRES01000905">
    <property type="protein sequence ID" value="KNC27366.1"/>
    <property type="molecule type" value="Genomic_DNA"/>
</dbReference>
<comment type="similarity">
    <text evidence="6">Belongs to the class-I pyridoxal-phosphate-dependent aminotransferase family.</text>
</comment>
<dbReference type="FunFam" id="3.40.640.10:FF:000146">
    <property type="entry name" value="Aspartate aminotransferase"/>
    <property type="match status" value="1"/>
</dbReference>
<evidence type="ECO:0000256" key="8">
    <source>
        <dbReference type="ARBA" id="ARBA00011738"/>
    </source>
</evidence>
<evidence type="ECO:0000256" key="19">
    <source>
        <dbReference type="RuleBase" id="RU000532"/>
    </source>
</evidence>
<evidence type="ECO:0000256" key="3">
    <source>
        <dbReference type="ARBA" id="ARBA00001946"/>
    </source>
</evidence>
<keyword evidence="10 19" id="KW-0808">Transferase</keyword>
<dbReference type="Gene3D" id="3.40.640.10">
    <property type="entry name" value="Type I PLP-dependent aspartate aminotransferase-like (Major domain)"/>
    <property type="match status" value="1"/>
</dbReference>
<comment type="similarity">
    <text evidence="7 19">Belongs to the phosphoglycerate kinase family.</text>
</comment>
<keyword evidence="9" id="KW-0032">Aminotransferase</keyword>
<evidence type="ECO:0000256" key="18">
    <source>
        <dbReference type="ARBA" id="ARBA00049185"/>
    </source>
</evidence>
<dbReference type="UniPathway" id="UPA00109">
    <property type="reaction ID" value="UER00185"/>
</dbReference>
<dbReference type="Pfam" id="PF00162">
    <property type="entry name" value="PGK"/>
    <property type="match status" value="1"/>
</dbReference>
<reference evidence="22 23" key="1">
    <citation type="journal article" date="2015" name="Nat. Commun.">
        <title>Lucilia cuprina genome unlocks parasitic fly biology to underpin future interventions.</title>
        <authorList>
            <person name="Anstead C.A."/>
            <person name="Korhonen P.K."/>
            <person name="Young N.D."/>
            <person name="Hall R.S."/>
            <person name="Jex A.R."/>
            <person name="Murali S.C."/>
            <person name="Hughes D.S."/>
            <person name="Lee S.F."/>
            <person name="Perry T."/>
            <person name="Stroehlein A.J."/>
            <person name="Ansell B.R."/>
            <person name="Breugelmans B."/>
            <person name="Hofmann A."/>
            <person name="Qu J."/>
            <person name="Dugan S."/>
            <person name="Lee S.L."/>
            <person name="Chao H."/>
            <person name="Dinh H."/>
            <person name="Han Y."/>
            <person name="Doddapaneni H.V."/>
            <person name="Worley K.C."/>
            <person name="Muzny D.M."/>
            <person name="Ioannidis P."/>
            <person name="Waterhouse R.M."/>
            <person name="Zdobnov E.M."/>
            <person name="James P.J."/>
            <person name="Bagnall N.H."/>
            <person name="Kotze A.C."/>
            <person name="Gibbs R.A."/>
            <person name="Richards S."/>
            <person name="Batterham P."/>
            <person name="Gasser R.B."/>
        </authorList>
    </citation>
    <scope>NUCLEOTIDE SEQUENCE [LARGE SCALE GENOMIC DNA]</scope>
    <source>
        <strain evidence="22 23">LS</strain>
        <tissue evidence="22">Full body</tissue>
    </source>
</reference>
<keyword evidence="15" id="KW-0460">Magnesium</keyword>
<evidence type="ECO:0000256" key="1">
    <source>
        <dbReference type="ARBA" id="ARBA00000642"/>
    </source>
</evidence>
<dbReference type="GO" id="GO:0046872">
    <property type="term" value="F:metal ion binding"/>
    <property type="evidence" value="ECO:0007669"/>
    <property type="project" value="UniProtKB-KW"/>
</dbReference>
<dbReference type="GO" id="GO:0005739">
    <property type="term" value="C:mitochondrion"/>
    <property type="evidence" value="ECO:0007669"/>
    <property type="project" value="TreeGrafter"/>
</dbReference>
<dbReference type="InterPro" id="IPR015824">
    <property type="entry name" value="Phosphoglycerate_kinase_N"/>
</dbReference>
<dbReference type="Pfam" id="PF00155">
    <property type="entry name" value="Aminotran_1_2"/>
    <property type="match status" value="1"/>
</dbReference>
<comment type="cofactor">
    <cofactor evidence="2">
        <name>pyridoxal 5'-phosphate</name>
        <dbReference type="ChEBI" id="CHEBI:597326"/>
    </cofactor>
</comment>
<keyword evidence="14" id="KW-0067">ATP-binding</keyword>
<evidence type="ECO:0000256" key="11">
    <source>
        <dbReference type="ARBA" id="ARBA00022723"/>
    </source>
</evidence>
<dbReference type="STRING" id="7375.A0A0L0C559"/>
<dbReference type="InterPro" id="IPR015424">
    <property type="entry name" value="PyrdxlP-dep_Trfase"/>
</dbReference>
<dbReference type="InterPro" id="IPR015422">
    <property type="entry name" value="PyrdxlP-dep_Trfase_small"/>
</dbReference>
<comment type="subcellular location">
    <subcellularLocation>
        <location evidence="4">Cytoplasm</location>
    </subcellularLocation>
</comment>
<gene>
    <name evidence="22" type="ORF">FF38_10489</name>
</gene>
<comment type="catalytic activity">
    <reaction evidence="1 19">
        <text>(2R)-3-phosphoglycerate + ATP = (2R)-3-phospho-glyceroyl phosphate + ADP</text>
        <dbReference type="Rhea" id="RHEA:14801"/>
        <dbReference type="ChEBI" id="CHEBI:30616"/>
        <dbReference type="ChEBI" id="CHEBI:57604"/>
        <dbReference type="ChEBI" id="CHEBI:58272"/>
        <dbReference type="ChEBI" id="CHEBI:456216"/>
        <dbReference type="EC" id="2.7.2.3"/>
    </reaction>
</comment>
<evidence type="ECO:0000259" key="21">
    <source>
        <dbReference type="Pfam" id="PF00155"/>
    </source>
</evidence>
<evidence type="ECO:0000256" key="14">
    <source>
        <dbReference type="ARBA" id="ARBA00022840"/>
    </source>
</evidence>
<accession>A0A0L0C559</accession>
<comment type="subunit">
    <text evidence="20">Monomer.</text>
</comment>
<evidence type="ECO:0000313" key="23">
    <source>
        <dbReference type="Proteomes" id="UP000037069"/>
    </source>
</evidence>
<feature type="domain" description="Aminotransferase class I/classII large" evidence="21">
    <location>
        <begin position="540"/>
        <end position="904"/>
    </location>
</feature>
<evidence type="ECO:0000256" key="15">
    <source>
        <dbReference type="ARBA" id="ARBA00022842"/>
    </source>
</evidence>
<dbReference type="CDD" id="cd00318">
    <property type="entry name" value="Phosphoglycerate_kinase"/>
    <property type="match status" value="1"/>
</dbReference>
<dbReference type="GO" id="GO:0030170">
    <property type="term" value="F:pyridoxal phosphate binding"/>
    <property type="evidence" value="ECO:0007669"/>
    <property type="project" value="InterPro"/>
</dbReference>
<evidence type="ECO:0000256" key="7">
    <source>
        <dbReference type="ARBA" id="ARBA00008982"/>
    </source>
</evidence>
<comment type="caution">
    <text evidence="22">The sequence shown here is derived from an EMBL/GenBank/DDBJ whole genome shotgun (WGS) entry which is preliminary data.</text>
</comment>
<dbReference type="InterPro" id="IPR036043">
    <property type="entry name" value="Phosphoglycerate_kinase_sf"/>
</dbReference>
<keyword evidence="13 19" id="KW-0418">Kinase</keyword>
<evidence type="ECO:0000256" key="16">
    <source>
        <dbReference type="ARBA" id="ARBA00022898"/>
    </source>
</evidence>
<dbReference type="SUPFAM" id="SSF53383">
    <property type="entry name" value="PLP-dependent transferases"/>
    <property type="match status" value="1"/>
</dbReference>
<dbReference type="InterPro" id="IPR015911">
    <property type="entry name" value="Phosphoglycerate_kinase_CS"/>
</dbReference>
<dbReference type="CDD" id="cd00609">
    <property type="entry name" value="AAT_like"/>
    <property type="match status" value="1"/>
</dbReference>
<dbReference type="SUPFAM" id="SSF53748">
    <property type="entry name" value="Phosphoglycerate kinase"/>
    <property type="match status" value="1"/>
</dbReference>
<dbReference type="InterPro" id="IPR015421">
    <property type="entry name" value="PyrdxlP-dep_Trfase_major"/>
</dbReference>
<proteinExistence type="inferred from homology"/>
<evidence type="ECO:0000256" key="2">
    <source>
        <dbReference type="ARBA" id="ARBA00001933"/>
    </source>
</evidence>
<evidence type="ECO:0000313" key="22">
    <source>
        <dbReference type="EMBL" id="KNC27366.1"/>
    </source>
</evidence>
<comment type="cofactor">
    <cofactor evidence="3">
        <name>Mg(2+)</name>
        <dbReference type="ChEBI" id="CHEBI:18420"/>
    </cofactor>
</comment>
<dbReference type="GO" id="GO:0004069">
    <property type="term" value="F:L-aspartate:2-oxoglutarate aminotransferase activity"/>
    <property type="evidence" value="ECO:0007669"/>
    <property type="project" value="UniProtKB-EC"/>
</dbReference>
<dbReference type="InterPro" id="IPR000796">
    <property type="entry name" value="Asp_trans"/>
</dbReference>
<dbReference type="InterPro" id="IPR004839">
    <property type="entry name" value="Aminotransferase_I/II_large"/>
</dbReference>
<dbReference type="PROSITE" id="PS00111">
    <property type="entry name" value="PGLYCERATE_KINASE"/>
    <property type="match status" value="1"/>
</dbReference>
<dbReference type="FunFam" id="3.40.50.1260:FF:000019">
    <property type="entry name" value="Phosphoglycerate kinase 1"/>
    <property type="match status" value="1"/>
</dbReference>
<dbReference type="GO" id="GO:0004618">
    <property type="term" value="F:phosphoglycerate kinase activity"/>
    <property type="evidence" value="ECO:0007669"/>
    <property type="project" value="UniProtKB-EC"/>
</dbReference>
<dbReference type="AlphaFoldDB" id="A0A0L0C559"/>
<dbReference type="EC" id="2.7.2.3" evidence="19"/>
<keyword evidence="12" id="KW-0547">Nucleotide-binding</keyword>
<dbReference type="InterPro" id="IPR004838">
    <property type="entry name" value="NHTrfase_class1_PyrdxlP-BS"/>
</dbReference>
<keyword evidence="23" id="KW-1185">Reference proteome</keyword>
<dbReference type="FunFam" id="3.90.1150.10:FF:000001">
    <property type="entry name" value="Aspartate aminotransferase"/>
    <property type="match status" value="1"/>
</dbReference>
<protein>
    <recommendedName>
        <fullName evidence="19">Phosphoglycerate kinase</fullName>
        <ecNumber evidence="19">2.7.2.3</ecNumber>
    </recommendedName>
</protein>
<keyword evidence="11" id="KW-0479">Metal-binding</keyword>
<evidence type="ECO:0000256" key="17">
    <source>
        <dbReference type="ARBA" id="ARBA00023152"/>
    </source>
</evidence>
<evidence type="ECO:0000256" key="6">
    <source>
        <dbReference type="ARBA" id="ARBA00007441"/>
    </source>
</evidence>
<dbReference type="PANTHER" id="PTHR11879">
    <property type="entry name" value="ASPARTATE AMINOTRANSFERASE"/>
    <property type="match status" value="1"/>
</dbReference>
<evidence type="ECO:0000256" key="12">
    <source>
        <dbReference type="ARBA" id="ARBA00022741"/>
    </source>
</evidence>
<dbReference type="GO" id="GO:0005524">
    <property type="term" value="F:ATP binding"/>
    <property type="evidence" value="ECO:0007669"/>
    <property type="project" value="UniProtKB-KW"/>
</dbReference>
<dbReference type="HAMAP" id="MF_00145">
    <property type="entry name" value="Phosphoglyc_kinase"/>
    <property type="match status" value="1"/>
</dbReference>
<dbReference type="PRINTS" id="PR00477">
    <property type="entry name" value="PHGLYCKINASE"/>
</dbReference>
<comment type="catalytic activity">
    <reaction evidence="18">
        <text>L-aspartate + 2-oxoglutarate = oxaloacetate + L-glutamate</text>
        <dbReference type="Rhea" id="RHEA:21824"/>
        <dbReference type="ChEBI" id="CHEBI:16452"/>
        <dbReference type="ChEBI" id="CHEBI:16810"/>
        <dbReference type="ChEBI" id="CHEBI:29985"/>
        <dbReference type="ChEBI" id="CHEBI:29991"/>
        <dbReference type="EC" id="2.6.1.1"/>
    </reaction>
</comment>
<dbReference type="PROSITE" id="PS00105">
    <property type="entry name" value="AA_TRANSFER_CLASS_1"/>
    <property type="match status" value="1"/>
</dbReference>
<dbReference type="Proteomes" id="UP000037069">
    <property type="component" value="Unassembled WGS sequence"/>
</dbReference>